<protein>
    <submittedName>
        <fullName evidence="1">Uncharacterized protein</fullName>
    </submittedName>
</protein>
<keyword evidence="2" id="KW-1185">Reference proteome</keyword>
<evidence type="ECO:0000313" key="2">
    <source>
        <dbReference type="Proteomes" id="UP001497482"/>
    </source>
</evidence>
<reference evidence="1 2" key="1">
    <citation type="submission" date="2024-04" db="EMBL/GenBank/DDBJ databases">
        <authorList>
            <person name="Waldvogel A.-M."/>
            <person name="Schoenle A."/>
        </authorList>
    </citation>
    <scope>NUCLEOTIDE SEQUENCE [LARGE SCALE GENOMIC DNA]</scope>
</reference>
<gene>
    <name evidence="1" type="ORF">KC01_LOCUS12614</name>
</gene>
<dbReference type="AlphaFoldDB" id="A0AAV2JYU1"/>
<organism evidence="1 2">
    <name type="scientific">Knipowitschia caucasica</name>
    <name type="common">Caucasian dwarf goby</name>
    <name type="synonym">Pomatoschistus caucasicus</name>
    <dbReference type="NCBI Taxonomy" id="637954"/>
    <lineage>
        <taxon>Eukaryota</taxon>
        <taxon>Metazoa</taxon>
        <taxon>Chordata</taxon>
        <taxon>Craniata</taxon>
        <taxon>Vertebrata</taxon>
        <taxon>Euteleostomi</taxon>
        <taxon>Actinopterygii</taxon>
        <taxon>Neopterygii</taxon>
        <taxon>Teleostei</taxon>
        <taxon>Neoteleostei</taxon>
        <taxon>Acanthomorphata</taxon>
        <taxon>Gobiaria</taxon>
        <taxon>Gobiiformes</taxon>
        <taxon>Gobioidei</taxon>
        <taxon>Gobiidae</taxon>
        <taxon>Gobiinae</taxon>
        <taxon>Knipowitschia</taxon>
    </lineage>
</organism>
<evidence type="ECO:0000313" key="1">
    <source>
        <dbReference type="EMBL" id="CAL1581901.1"/>
    </source>
</evidence>
<dbReference type="Proteomes" id="UP001497482">
    <property type="component" value="Chromosome 15"/>
</dbReference>
<dbReference type="EMBL" id="OZ035837">
    <property type="protein sequence ID" value="CAL1581901.1"/>
    <property type="molecule type" value="Genomic_DNA"/>
</dbReference>
<proteinExistence type="predicted"/>
<sequence length="78" mass="8681">MERLRLGDVGVAPHLVWTDVPPWVLPMPEIDMTVMSLAKAGFNYSEVTLQTLLNPAQGQDFAIRARVDFLAAVGLLWM</sequence>
<name>A0AAV2JYU1_KNICA</name>
<accession>A0AAV2JYU1</accession>